<gene>
    <name evidence="6" type="ORF">GCM10023173_00860</name>
</gene>
<dbReference type="NCBIfam" id="TIGR02937">
    <property type="entry name" value="sigma70-ECF"/>
    <property type="match status" value="1"/>
</dbReference>
<dbReference type="InterPro" id="IPR013324">
    <property type="entry name" value="RNA_pol_sigma_r3/r4-like"/>
</dbReference>
<dbReference type="CDD" id="cd06171">
    <property type="entry name" value="Sigma70_r4"/>
    <property type="match status" value="1"/>
</dbReference>
<protein>
    <recommendedName>
        <fullName evidence="5">RNA polymerase sigma factor 70 region 4 type 2 domain-containing protein</fullName>
    </recommendedName>
</protein>
<dbReference type="InterPro" id="IPR013249">
    <property type="entry name" value="RNA_pol_sigma70_r4_t2"/>
</dbReference>
<comment type="similarity">
    <text evidence="1">Belongs to the sigma-70 factor family. ECF subfamily.</text>
</comment>
<evidence type="ECO:0000256" key="1">
    <source>
        <dbReference type="ARBA" id="ARBA00010641"/>
    </source>
</evidence>
<keyword evidence="3" id="KW-0731">Sigma factor</keyword>
<dbReference type="SUPFAM" id="SSF88659">
    <property type="entry name" value="Sigma3 and sigma4 domains of RNA polymerase sigma factors"/>
    <property type="match status" value="1"/>
</dbReference>
<dbReference type="InterPro" id="IPR036388">
    <property type="entry name" value="WH-like_DNA-bd_sf"/>
</dbReference>
<dbReference type="Pfam" id="PF08281">
    <property type="entry name" value="Sigma70_r4_2"/>
    <property type="match status" value="1"/>
</dbReference>
<evidence type="ECO:0000256" key="4">
    <source>
        <dbReference type="ARBA" id="ARBA00023163"/>
    </source>
</evidence>
<dbReference type="PANTHER" id="PTHR43133">
    <property type="entry name" value="RNA POLYMERASE ECF-TYPE SIGMA FACTO"/>
    <property type="match status" value="1"/>
</dbReference>
<dbReference type="PANTHER" id="PTHR43133:SF46">
    <property type="entry name" value="RNA POLYMERASE SIGMA-70 FACTOR ECF SUBFAMILY"/>
    <property type="match status" value="1"/>
</dbReference>
<comment type="caution">
    <text evidence="6">The sequence shown here is derived from an EMBL/GenBank/DDBJ whole genome shotgun (WGS) entry which is preliminary data.</text>
</comment>
<dbReference type="EMBL" id="BAABGR010000002">
    <property type="protein sequence ID" value="GAA4510018.1"/>
    <property type="molecule type" value="Genomic_DNA"/>
</dbReference>
<evidence type="ECO:0000256" key="2">
    <source>
        <dbReference type="ARBA" id="ARBA00023015"/>
    </source>
</evidence>
<accession>A0ABP8QS59</accession>
<evidence type="ECO:0000313" key="6">
    <source>
        <dbReference type="EMBL" id="GAA4510018.1"/>
    </source>
</evidence>
<keyword evidence="7" id="KW-1185">Reference proteome</keyword>
<evidence type="ECO:0000313" key="7">
    <source>
        <dbReference type="Proteomes" id="UP001500394"/>
    </source>
</evidence>
<proteinExistence type="inferred from homology"/>
<organism evidence="6 7">
    <name type="scientific">Sphingobacterium thermophilum</name>
    <dbReference type="NCBI Taxonomy" id="768534"/>
    <lineage>
        <taxon>Bacteria</taxon>
        <taxon>Pseudomonadati</taxon>
        <taxon>Bacteroidota</taxon>
        <taxon>Sphingobacteriia</taxon>
        <taxon>Sphingobacteriales</taxon>
        <taxon>Sphingobacteriaceae</taxon>
        <taxon>Sphingobacterium</taxon>
    </lineage>
</organism>
<evidence type="ECO:0000259" key="5">
    <source>
        <dbReference type="Pfam" id="PF08281"/>
    </source>
</evidence>
<name>A0ABP8QS59_9SPHI</name>
<dbReference type="SUPFAM" id="SSF88946">
    <property type="entry name" value="Sigma2 domain of RNA polymerase sigma factors"/>
    <property type="match status" value="1"/>
</dbReference>
<dbReference type="InterPro" id="IPR013325">
    <property type="entry name" value="RNA_pol_sigma_r2"/>
</dbReference>
<evidence type="ECO:0000256" key="3">
    <source>
        <dbReference type="ARBA" id="ARBA00023082"/>
    </source>
</evidence>
<feature type="domain" description="RNA polymerase sigma factor 70 region 4 type 2" evidence="5">
    <location>
        <begin position="146"/>
        <end position="198"/>
    </location>
</feature>
<dbReference type="InterPro" id="IPR014284">
    <property type="entry name" value="RNA_pol_sigma-70_dom"/>
</dbReference>
<dbReference type="InterPro" id="IPR039425">
    <property type="entry name" value="RNA_pol_sigma-70-like"/>
</dbReference>
<keyword evidence="4" id="KW-0804">Transcription</keyword>
<reference evidence="7" key="1">
    <citation type="journal article" date="2019" name="Int. J. Syst. Evol. Microbiol.">
        <title>The Global Catalogue of Microorganisms (GCM) 10K type strain sequencing project: providing services to taxonomists for standard genome sequencing and annotation.</title>
        <authorList>
            <consortium name="The Broad Institute Genomics Platform"/>
            <consortium name="The Broad Institute Genome Sequencing Center for Infectious Disease"/>
            <person name="Wu L."/>
            <person name="Ma J."/>
        </authorList>
    </citation>
    <scope>NUCLEOTIDE SEQUENCE [LARGE SCALE GENOMIC DNA]</scope>
    <source>
        <strain evidence="7">JCM 17858</strain>
    </source>
</reference>
<sequence>MVFLSVNQFATLRLKAKSSEQLSTDNDLAEVLSKGWQNIGDKMRERIYKHYWGYLMGVALRYVSDRETASMVVNDSFMKIFTNLNSFECEDLQNFNKIFKGWMAKITARTALNELRKTKKLSLQEPLTEEHDGQFAVMSTDNLHIQNIWDLINHLNPNYRRVFTLYEIEGFNHDEIAEMIGISASSSRVYLVRAKEKLKMLYQTLMV</sequence>
<dbReference type="Proteomes" id="UP001500394">
    <property type="component" value="Unassembled WGS sequence"/>
</dbReference>
<keyword evidence="2" id="KW-0805">Transcription regulation</keyword>
<dbReference type="Gene3D" id="1.10.10.10">
    <property type="entry name" value="Winged helix-like DNA-binding domain superfamily/Winged helix DNA-binding domain"/>
    <property type="match status" value="1"/>
</dbReference>
<dbReference type="Gene3D" id="1.10.1740.10">
    <property type="match status" value="1"/>
</dbReference>